<dbReference type="OrthoDB" id="9997853at2759"/>
<gene>
    <name evidence="1" type="ORF">AC579_9352</name>
</gene>
<evidence type="ECO:0008006" key="3">
    <source>
        <dbReference type="Google" id="ProtNLM"/>
    </source>
</evidence>
<evidence type="ECO:0000313" key="1">
    <source>
        <dbReference type="EMBL" id="KXS96000.1"/>
    </source>
</evidence>
<keyword evidence="2" id="KW-1185">Reference proteome</keyword>
<protein>
    <recommendedName>
        <fullName evidence="3">SnoaL-like domain-containing protein</fullName>
    </recommendedName>
</protein>
<proteinExistence type="predicted"/>
<comment type="caution">
    <text evidence="1">The sequence shown here is derived from an EMBL/GenBank/DDBJ whole genome shotgun (WGS) entry which is preliminary data.</text>
</comment>
<accession>A0A139H0K6</accession>
<reference evidence="1 2" key="1">
    <citation type="submission" date="2015-07" db="EMBL/GenBank/DDBJ databases">
        <title>Comparative genomics of the Sigatoka disease complex on banana suggests a link between parallel evolutionary changes in Pseudocercospora fijiensis and Pseudocercospora eumusae and increased virulence on the banana host.</title>
        <authorList>
            <person name="Chang T.-C."/>
            <person name="Salvucci A."/>
            <person name="Crous P.W."/>
            <person name="Stergiopoulos I."/>
        </authorList>
    </citation>
    <scope>NUCLEOTIDE SEQUENCE [LARGE SCALE GENOMIC DNA]</scope>
    <source>
        <strain evidence="1 2">CBS 116634</strain>
    </source>
</reference>
<dbReference type="Proteomes" id="UP000073492">
    <property type="component" value="Unassembled WGS sequence"/>
</dbReference>
<organism evidence="1 2">
    <name type="scientific">Pseudocercospora musae</name>
    <dbReference type="NCBI Taxonomy" id="113226"/>
    <lineage>
        <taxon>Eukaryota</taxon>
        <taxon>Fungi</taxon>
        <taxon>Dikarya</taxon>
        <taxon>Ascomycota</taxon>
        <taxon>Pezizomycotina</taxon>
        <taxon>Dothideomycetes</taxon>
        <taxon>Dothideomycetidae</taxon>
        <taxon>Mycosphaerellales</taxon>
        <taxon>Mycosphaerellaceae</taxon>
        <taxon>Pseudocercospora</taxon>
    </lineage>
</organism>
<dbReference type="EMBL" id="LFZO01000855">
    <property type="protein sequence ID" value="KXS96000.1"/>
    <property type="molecule type" value="Genomic_DNA"/>
</dbReference>
<dbReference type="AlphaFoldDB" id="A0A139H0K6"/>
<sequence length="196" mass="22166">MSSDVSSERWICAAVVEMEDDKDDNRMSVERIVESMRDILVGEPSPRVIEQTLAKYCSKDIAWQIHDTTYRFHELIPYVLHSRNRMVDAEIEVTHFLANGNMSSNRHIVHFFRHDGTTCDLECFQIITLGKDGRFLAIAESTRVTNDTQMKSLPSEQAMKMYSDLPTTVAQCGGQPADSTSLLAHAEAVENLADLR</sequence>
<name>A0A139H0K6_9PEZI</name>
<evidence type="ECO:0000313" key="2">
    <source>
        <dbReference type="Proteomes" id="UP000073492"/>
    </source>
</evidence>